<dbReference type="InterPro" id="IPR001279">
    <property type="entry name" value="Metallo-B-lactamas"/>
</dbReference>
<dbReference type="SUPFAM" id="SSF56281">
    <property type="entry name" value="Metallo-hydrolase/oxidoreductase"/>
    <property type="match status" value="1"/>
</dbReference>
<dbReference type="STRING" id="153721.MYP_2812"/>
<name>A0A098LHE4_9BACT</name>
<dbReference type="Pfam" id="PF00753">
    <property type="entry name" value="Lactamase_B"/>
    <property type="match status" value="1"/>
</dbReference>
<dbReference type="Proteomes" id="UP000030185">
    <property type="component" value="Unassembled WGS sequence"/>
</dbReference>
<keyword evidence="3" id="KW-1185">Reference proteome</keyword>
<dbReference type="CDD" id="cd07721">
    <property type="entry name" value="yflN-like_MBL-fold"/>
    <property type="match status" value="1"/>
</dbReference>
<proteinExistence type="predicted"/>
<dbReference type="AlphaFoldDB" id="A0A098LHE4"/>
<evidence type="ECO:0000259" key="1">
    <source>
        <dbReference type="SMART" id="SM00849"/>
    </source>
</evidence>
<dbReference type="InterPro" id="IPR050855">
    <property type="entry name" value="NDM-1-like"/>
</dbReference>
<protein>
    <submittedName>
        <fullName evidence="2">Beta-lactamase-like protein</fullName>
    </submittedName>
</protein>
<dbReference type="SMART" id="SM00849">
    <property type="entry name" value="Lactamase_B"/>
    <property type="match status" value="1"/>
</dbReference>
<dbReference type="PANTHER" id="PTHR42951:SF17">
    <property type="entry name" value="METALLO-BETA-LACTAMASE DOMAIN-CONTAINING PROTEIN"/>
    <property type="match status" value="1"/>
</dbReference>
<evidence type="ECO:0000313" key="2">
    <source>
        <dbReference type="EMBL" id="GAL85583.1"/>
    </source>
</evidence>
<dbReference type="OrthoDB" id="9802248at2"/>
<dbReference type="PANTHER" id="PTHR42951">
    <property type="entry name" value="METALLO-BETA-LACTAMASE DOMAIN-CONTAINING"/>
    <property type="match status" value="1"/>
</dbReference>
<dbReference type="EMBL" id="BBLT01000005">
    <property type="protein sequence ID" value="GAL85583.1"/>
    <property type="molecule type" value="Genomic_DNA"/>
</dbReference>
<reference evidence="2 3" key="1">
    <citation type="submission" date="2014-09" db="EMBL/GenBank/DDBJ databases">
        <title>Sporocytophaga myxococcoides PG-01 genome sequencing.</title>
        <authorList>
            <person name="Liu L."/>
            <person name="Gao P.J."/>
            <person name="Chen G.J."/>
            <person name="Wang L.S."/>
        </authorList>
    </citation>
    <scope>NUCLEOTIDE SEQUENCE [LARGE SCALE GENOMIC DNA]</scope>
    <source>
        <strain evidence="2 3">PG-01</strain>
    </source>
</reference>
<feature type="domain" description="Metallo-beta-lactamase" evidence="1">
    <location>
        <begin position="34"/>
        <end position="244"/>
    </location>
</feature>
<sequence length="276" mass="30635">MHQSKDNKSIPVTSVSSGKGRAVSEDIYYYTDQIVNFILYGSSKEKDRVLIDTGMPNSSSVVLSAVKERFGENRKPSAILLTHGHFDHVGGVVELIKEWNVPVYAHPLEFPYLTGEKSYPAPDPTVDGGLLAKVSFMYPIEPINIKGVLKPLPTDHSVPGMAGWQWIHTPGHSPGHVSFYRQKDKFLIAGDAFVTVRQDSLYKVITQKAEVNGPPRYLTIDWKAAWDSVKKLEALHPQVVITGHGTTMEGNELTNGLEKLVQEFDSIAIPEHGKYI</sequence>
<dbReference type="Gene3D" id="3.60.15.10">
    <property type="entry name" value="Ribonuclease Z/Hydroxyacylglutathione hydrolase-like"/>
    <property type="match status" value="1"/>
</dbReference>
<accession>A0A098LHE4</accession>
<evidence type="ECO:0000313" key="3">
    <source>
        <dbReference type="Proteomes" id="UP000030185"/>
    </source>
</evidence>
<dbReference type="InterPro" id="IPR036866">
    <property type="entry name" value="RibonucZ/Hydroxyglut_hydro"/>
</dbReference>
<organism evidence="2 3">
    <name type="scientific">Sporocytophaga myxococcoides</name>
    <dbReference type="NCBI Taxonomy" id="153721"/>
    <lineage>
        <taxon>Bacteria</taxon>
        <taxon>Pseudomonadati</taxon>
        <taxon>Bacteroidota</taxon>
        <taxon>Cytophagia</taxon>
        <taxon>Cytophagales</taxon>
        <taxon>Cytophagaceae</taxon>
        <taxon>Sporocytophaga</taxon>
    </lineage>
</organism>
<dbReference type="eggNOG" id="COG0491">
    <property type="taxonomic scope" value="Bacteria"/>
</dbReference>
<comment type="caution">
    <text evidence="2">The sequence shown here is derived from an EMBL/GenBank/DDBJ whole genome shotgun (WGS) entry which is preliminary data.</text>
</comment>
<gene>
    <name evidence="2" type="ORF">MYP_2812</name>
</gene>